<accession>A0AAD8NKJ0</accession>
<name>A0AAD8NKJ0_TARER</name>
<organism evidence="2 3">
    <name type="scientific">Tagetes erecta</name>
    <name type="common">African marigold</name>
    <dbReference type="NCBI Taxonomy" id="13708"/>
    <lineage>
        <taxon>Eukaryota</taxon>
        <taxon>Viridiplantae</taxon>
        <taxon>Streptophyta</taxon>
        <taxon>Embryophyta</taxon>
        <taxon>Tracheophyta</taxon>
        <taxon>Spermatophyta</taxon>
        <taxon>Magnoliopsida</taxon>
        <taxon>eudicotyledons</taxon>
        <taxon>Gunneridae</taxon>
        <taxon>Pentapetalae</taxon>
        <taxon>asterids</taxon>
        <taxon>campanulids</taxon>
        <taxon>Asterales</taxon>
        <taxon>Asteraceae</taxon>
        <taxon>Asteroideae</taxon>
        <taxon>Heliantheae alliance</taxon>
        <taxon>Tageteae</taxon>
        <taxon>Tagetes</taxon>
    </lineage>
</organism>
<evidence type="ECO:0000313" key="3">
    <source>
        <dbReference type="Proteomes" id="UP001229421"/>
    </source>
</evidence>
<dbReference type="Proteomes" id="UP001229421">
    <property type="component" value="Unassembled WGS sequence"/>
</dbReference>
<sequence length="148" mass="16934">MENILEKLGELELGNQRIGSRGQSNKAPTDKVRWYKLVGMDVSHDAPGHSDVPSIAVVVSSRKWPFISRYRASVRSQSSRFEMIDGLFKHVAPNEDEGMIRTIVDNKVCHTKYHDFYLCAKNGPIISCKNLCIRYPMCKSYDSLKRRL</sequence>
<dbReference type="InterPro" id="IPR003165">
    <property type="entry name" value="Piwi"/>
</dbReference>
<protein>
    <recommendedName>
        <fullName evidence="1">Piwi domain-containing protein</fullName>
    </recommendedName>
</protein>
<dbReference type="Pfam" id="PF02171">
    <property type="entry name" value="Piwi"/>
    <property type="match status" value="1"/>
</dbReference>
<feature type="domain" description="Piwi" evidence="1">
    <location>
        <begin position="37"/>
        <end position="89"/>
    </location>
</feature>
<dbReference type="PANTHER" id="PTHR22891">
    <property type="entry name" value="EUKARYOTIC TRANSLATION INITIATION FACTOR 2C"/>
    <property type="match status" value="1"/>
</dbReference>
<dbReference type="EMBL" id="JAUHHV010000010">
    <property type="protein sequence ID" value="KAK1411691.1"/>
    <property type="molecule type" value="Genomic_DNA"/>
</dbReference>
<dbReference type="GO" id="GO:0003676">
    <property type="term" value="F:nucleic acid binding"/>
    <property type="evidence" value="ECO:0007669"/>
    <property type="project" value="InterPro"/>
</dbReference>
<dbReference type="InterPro" id="IPR036397">
    <property type="entry name" value="RNaseH_sf"/>
</dbReference>
<dbReference type="Gene3D" id="3.30.420.10">
    <property type="entry name" value="Ribonuclease H-like superfamily/Ribonuclease H"/>
    <property type="match status" value="1"/>
</dbReference>
<evidence type="ECO:0000313" key="2">
    <source>
        <dbReference type="EMBL" id="KAK1411691.1"/>
    </source>
</evidence>
<dbReference type="AlphaFoldDB" id="A0AAD8NKJ0"/>
<proteinExistence type="predicted"/>
<comment type="caution">
    <text evidence="2">The sequence shown here is derived from an EMBL/GenBank/DDBJ whole genome shotgun (WGS) entry which is preliminary data.</text>
</comment>
<keyword evidence="3" id="KW-1185">Reference proteome</keyword>
<evidence type="ECO:0000259" key="1">
    <source>
        <dbReference type="Pfam" id="PF02171"/>
    </source>
</evidence>
<gene>
    <name evidence="2" type="ORF">QVD17_38251</name>
</gene>
<reference evidence="2" key="1">
    <citation type="journal article" date="2023" name="bioRxiv">
        <title>Improved chromosome-level genome assembly for marigold (Tagetes erecta).</title>
        <authorList>
            <person name="Jiang F."/>
            <person name="Yuan L."/>
            <person name="Wang S."/>
            <person name="Wang H."/>
            <person name="Xu D."/>
            <person name="Wang A."/>
            <person name="Fan W."/>
        </authorList>
    </citation>
    <scope>NUCLEOTIDE SEQUENCE</scope>
    <source>
        <strain evidence="2">WSJ</strain>
        <tissue evidence="2">Leaf</tissue>
    </source>
</reference>